<dbReference type="PIRSF" id="PIRSF017804">
    <property type="entry name" value="Secretion_EccD1"/>
    <property type="match status" value="1"/>
</dbReference>
<evidence type="ECO:0000256" key="3">
    <source>
        <dbReference type="ARBA" id="ARBA00022475"/>
    </source>
</evidence>
<keyword evidence="4 7" id="KW-0812">Transmembrane</keyword>
<feature type="transmembrane region" description="Helical" evidence="7">
    <location>
        <begin position="167"/>
        <end position="189"/>
    </location>
</feature>
<keyword evidence="10" id="KW-1185">Reference proteome</keyword>
<dbReference type="KEGG" id="mcoo:MCOO_08690"/>
<feature type="transmembrane region" description="Helical" evidence="7">
    <location>
        <begin position="481"/>
        <end position="501"/>
    </location>
</feature>
<name>A0A7I7KSV1_9MYCO</name>
<feature type="transmembrane region" description="Helical" evidence="7">
    <location>
        <begin position="360"/>
        <end position="379"/>
    </location>
</feature>
<comment type="similarity">
    <text evidence="2">Belongs to the EccD/Snm4 family.</text>
</comment>
<proteinExistence type="inferred from homology"/>
<reference evidence="9 10" key="1">
    <citation type="journal article" date="2019" name="Emerg. Microbes Infect.">
        <title>Comprehensive subspecies identification of 175 nontuberculous mycobacteria species based on 7547 genomic profiles.</title>
        <authorList>
            <person name="Matsumoto Y."/>
            <person name="Kinjo T."/>
            <person name="Motooka D."/>
            <person name="Nabeya D."/>
            <person name="Jung N."/>
            <person name="Uechi K."/>
            <person name="Horii T."/>
            <person name="Iida T."/>
            <person name="Fujita J."/>
            <person name="Nakamura S."/>
        </authorList>
    </citation>
    <scope>NUCLEOTIDE SEQUENCE [LARGE SCALE GENOMIC DNA]</scope>
    <source>
        <strain evidence="9 10">JCM 12404</strain>
    </source>
</reference>
<organism evidence="9 10">
    <name type="scientific">Mycobacterium cookii</name>
    <dbReference type="NCBI Taxonomy" id="1775"/>
    <lineage>
        <taxon>Bacteria</taxon>
        <taxon>Bacillati</taxon>
        <taxon>Actinomycetota</taxon>
        <taxon>Actinomycetes</taxon>
        <taxon>Mycobacteriales</taxon>
        <taxon>Mycobacteriaceae</taxon>
        <taxon>Mycobacterium</taxon>
    </lineage>
</organism>
<dbReference type="InterPro" id="IPR044049">
    <property type="entry name" value="EccD_transm"/>
</dbReference>
<dbReference type="Gene3D" id="3.10.20.90">
    <property type="entry name" value="Phosphatidylinositol 3-kinase Catalytic Subunit, Chain A, domain 1"/>
    <property type="match status" value="1"/>
</dbReference>
<feature type="transmembrane region" description="Helical" evidence="7">
    <location>
        <begin position="201"/>
        <end position="219"/>
    </location>
</feature>
<dbReference type="Pfam" id="PF08817">
    <property type="entry name" value="YukD"/>
    <property type="match status" value="1"/>
</dbReference>
<dbReference type="InterPro" id="IPR006707">
    <property type="entry name" value="T7SS_EccD"/>
</dbReference>
<keyword evidence="3" id="KW-1003">Cell membrane</keyword>
<evidence type="ECO:0000256" key="7">
    <source>
        <dbReference type="SAM" id="Phobius"/>
    </source>
</evidence>
<dbReference type="RefSeq" id="WP_163775240.1">
    <property type="nucleotide sequence ID" value="NZ_AP022569.1"/>
</dbReference>
<evidence type="ECO:0000256" key="5">
    <source>
        <dbReference type="ARBA" id="ARBA00022989"/>
    </source>
</evidence>
<dbReference type="InterPro" id="IPR024962">
    <property type="entry name" value="YukD-like"/>
</dbReference>
<comment type="subcellular location">
    <subcellularLocation>
        <location evidence="1">Cell membrane</location>
        <topology evidence="1">Multi-pass membrane protein</topology>
    </subcellularLocation>
</comment>
<evidence type="ECO:0000256" key="4">
    <source>
        <dbReference type="ARBA" id="ARBA00022692"/>
    </source>
</evidence>
<dbReference type="Pfam" id="PF19053">
    <property type="entry name" value="EccD"/>
    <property type="match status" value="1"/>
</dbReference>
<evidence type="ECO:0000256" key="2">
    <source>
        <dbReference type="ARBA" id="ARBA00006162"/>
    </source>
</evidence>
<sequence length="504" mass="53335">MTAVAEAQQPGTEAIASPQSAVIGIIAGEGVQIGVLLDANAPVSVMIDPLLKVVNVRLRELGLTPLEAKQRGRWALCLVDGTPLRATQSLTEQDVYDGDRLWLRFVEDTEHRSQVIEHISTAVSVNLSKRFTAVNPTIAIQVGAAMVGSGVLLASGLLGWFRYQHASWVPAPFAAVIAVLTATVALLILGRAHTPQNRRAGDILLWGAIPPLAISAASAPPGPVGSPHAVMGFAVAGVAAMLIMRFTGRRLATGTAIVTIALAATVASLARMAFNTGAVTLLTSILLVCVFGYHAAPAMSRWLSGIRLPVFPSATSRWVFEARPDLPTTVVHPADGGRPTLEGPASIQDVVLRAERARSFLTGLLVGLGVLTVVSLAGVSDPRTQNRWLPLLLVATTAGFLMLRGRSYVDRWQAIILAVTSVLIVGTVLVRYSVVLSSAAAVSVTAGLAVLIPAAGLTAAATVPNTIYSPLFRKLVEWVEYLCLMPIFPLALWLMNVYAAIRYR</sequence>
<evidence type="ECO:0000256" key="6">
    <source>
        <dbReference type="ARBA" id="ARBA00023136"/>
    </source>
</evidence>
<dbReference type="NCBIfam" id="TIGR03920">
    <property type="entry name" value="T7SS_EccD"/>
    <property type="match status" value="1"/>
</dbReference>
<feature type="transmembrane region" description="Helical" evidence="7">
    <location>
        <begin position="225"/>
        <end position="244"/>
    </location>
</feature>
<gene>
    <name evidence="9" type="primary">eccD5</name>
    <name evidence="9" type="ORF">MCOO_08690</name>
</gene>
<accession>A0A7I7KSV1</accession>
<feature type="transmembrane region" description="Helical" evidence="7">
    <location>
        <begin position="276"/>
        <end position="296"/>
    </location>
</feature>
<feature type="domain" description="EccD-like transmembrane" evidence="8">
    <location>
        <begin position="144"/>
        <end position="502"/>
    </location>
</feature>
<dbReference type="Proteomes" id="UP000465866">
    <property type="component" value="Chromosome"/>
</dbReference>
<keyword evidence="5 7" id="KW-1133">Transmembrane helix</keyword>
<feature type="transmembrane region" description="Helical" evidence="7">
    <location>
        <begin position="138"/>
        <end position="161"/>
    </location>
</feature>
<evidence type="ECO:0000259" key="8">
    <source>
        <dbReference type="Pfam" id="PF19053"/>
    </source>
</evidence>
<dbReference type="AlphaFoldDB" id="A0A7I7KSV1"/>
<feature type="transmembrane region" description="Helical" evidence="7">
    <location>
        <begin position="440"/>
        <end position="460"/>
    </location>
</feature>
<evidence type="ECO:0000313" key="9">
    <source>
        <dbReference type="EMBL" id="BBX44854.1"/>
    </source>
</evidence>
<dbReference type="EMBL" id="AP022569">
    <property type="protein sequence ID" value="BBX44854.1"/>
    <property type="molecule type" value="Genomic_DNA"/>
</dbReference>
<evidence type="ECO:0000313" key="10">
    <source>
        <dbReference type="Proteomes" id="UP000465866"/>
    </source>
</evidence>
<dbReference type="GO" id="GO:0005886">
    <property type="term" value="C:plasma membrane"/>
    <property type="evidence" value="ECO:0007669"/>
    <property type="project" value="UniProtKB-SubCell"/>
</dbReference>
<feature type="transmembrane region" description="Helical" evidence="7">
    <location>
        <begin position="415"/>
        <end position="434"/>
    </location>
</feature>
<feature type="transmembrane region" description="Helical" evidence="7">
    <location>
        <begin position="251"/>
        <end position="270"/>
    </location>
</feature>
<evidence type="ECO:0000256" key="1">
    <source>
        <dbReference type="ARBA" id="ARBA00004651"/>
    </source>
</evidence>
<keyword evidence="6 7" id="KW-0472">Membrane</keyword>
<protein>
    <submittedName>
        <fullName evidence="9">ESX-5 secretion system protein EccD5</fullName>
    </submittedName>
</protein>